<proteinExistence type="predicted"/>
<gene>
    <name evidence="3" type="ORF">EJC49_07955</name>
</gene>
<dbReference type="CDD" id="cd05379">
    <property type="entry name" value="CAP_bacterial"/>
    <property type="match status" value="1"/>
</dbReference>
<dbReference type="Gene3D" id="3.40.33.10">
    <property type="entry name" value="CAP"/>
    <property type="match status" value="1"/>
</dbReference>
<evidence type="ECO:0000259" key="2">
    <source>
        <dbReference type="Pfam" id="PF00188"/>
    </source>
</evidence>
<dbReference type="EMBL" id="RWKW01000029">
    <property type="protein sequence ID" value="RST86956.1"/>
    <property type="molecule type" value="Genomic_DNA"/>
</dbReference>
<accession>A0A3S0A8B1</accession>
<name>A0A3S0A8B1_9HYPH</name>
<dbReference type="RefSeq" id="WP_126699042.1">
    <property type="nucleotide sequence ID" value="NZ_RWKW01000029.1"/>
</dbReference>
<organism evidence="3 4">
    <name type="scientific">Aquibium carbonis</name>
    <dbReference type="NCBI Taxonomy" id="2495581"/>
    <lineage>
        <taxon>Bacteria</taxon>
        <taxon>Pseudomonadati</taxon>
        <taxon>Pseudomonadota</taxon>
        <taxon>Alphaproteobacteria</taxon>
        <taxon>Hyphomicrobiales</taxon>
        <taxon>Phyllobacteriaceae</taxon>
        <taxon>Aquibium</taxon>
    </lineage>
</organism>
<dbReference type="OrthoDB" id="9811255at2"/>
<dbReference type="Pfam" id="PF00188">
    <property type="entry name" value="CAP"/>
    <property type="match status" value="1"/>
</dbReference>
<feature type="domain" description="SCP" evidence="2">
    <location>
        <begin position="46"/>
        <end position="153"/>
    </location>
</feature>
<reference evidence="3 4" key="1">
    <citation type="submission" date="2018-12" db="EMBL/GenBank/DDBJ databases">
        <title>Mesorhizobium carbonis sp. nov., isolated from coal mine water.</title>
        <authorList>
            <person name="Xin W."/>
            <person name="Xu Z."/>
            <person name="Xiang F."/>
            <person name="Zhang J."/>
            <person name="Xi L."/>
            <person name="Liu J."/>
        </authorList>
    </citation>
    <scope>NUCLEOTIDE SEQUENCE [LARGE SCALE GENOMIC DNA]</scope>
    <source>
        <strain evidence="3 4">B2.3</strain>
    </source>
</reference>
<evidence type="ECO:0000313" key="4">
    <source>
        <dbReference type="Proteomes" id="UP000278398"/>
    </source>
</evidence>
<sequence length="158" mass="17010">MVPFLRHAALIALVALPAGCSVMSLNPSIDTASVGASASAQEVYGYVRSSAGLSAARPDPALEKAAMQQARYMAETGRMVHTTGRGRDFSTRMRQNGVEGPAAENIAHGRMAVAKVFQMWVDSPPHRKNMLDPRFSRYGLASAADAEGRRYWALVMGK</sequence>
<dbReference type="InterPro" id="IPR014044">
    <property type="entry name" value="CAP_dom"/>
</dbReference>
<dbReference type="PANTHER" id="PTHR31157:SF1">
    <property type="entry name" value="SCP DOMAIN-CONTAINING PROTEIN"/>
    <property type="match status" value="1"/>
</dbReference>
<feature type="signal peptide" evidence="1">
    <location>
        <begin position="1"/>
        <end position="20"/>
    </location>
</feature>
<evidence type="ECO:0000313" key="3">
    <source>
        <dbReference type="EMBL" id="RST86956.1"/>
    </source>
</evidence>
<keyword evidence="4" id="KW-1185">Reference proteome</keyword>
<evidence type="ECO:0000256" key="1">
    <source>
        <dbReference type="SAM" id="SignalP"/>
    </source>
</evidence>
<dbReference type="Proteomes" id="UP000278398">
    <property type="component" value="Unassembled WGS sequence"/>
</dbReference>
<dbReference type="AlphaFoldDB" id="A0A3S0A8B1"/>
<feature type="chain" id="PRO_5018753493" evidence="1">
    <location>
        <begin position="21"/>
        <end position="158"/>
    </location>
</feature>
<keyword evidence="1" id="KW-0732">Signal</keyword>
<dbReference type="InterPro" id="IPR035940">
    <property type="entry name" value="CAP_sf"/>
</dbReference>
<dbReference type="SUPFAM" id="SSF55797">
    <property type="entry name" value="PR-1-like"/>
    <property type="match status" value="1"/>
</dbReference>
<dbReference type="PANTHER" id="PTHR31157">
    <property type="entry name" value="SCP DOMAIN-CONTAINING PROTEIN"/>
    <property type="match status" value="1"/>
</dbReference>
<comment type="caution">
    <text evidence="3">The sequence shown here is derived from an EMBL/GenBank/DDBJ whole genome shotgun (WGS) entry which is preliminary data.</text>
</comment>
<protein>
    <submittedName>
        <fullName evidence="3">CAP domain-containing protein</fullName>
    </submittedName>
</protein>